<organism evidence="1 2">
    <name type="scientific">candidate division WWE3 bacterium RIFCSPHIGHO2_01_FULL_48_15</name>
    <dbReference type="NCBI Taxonomy" id="1802619"/>
    <lineage>
        <taxon>Bacteria</taxon>
        <taxon>Katanobacteria</taxon>
    </lineage>
</organism>
<dbReference type="EMBL" id="MEVC01000004">
    <property type="protein sequence ID" value="OGC56037.1"/>
    <property type="molecule type" value="Genomic_DNA"/>
</dbReference>
<dbReference type="InterPro" id="IPR011009">
    <property type="entry name" value="Kinase-like_dom_sf"/>
</dbReference>
<dbReference type="STRING" id="1802619.A2797_02485"/>
<evidence type="ECO:0008006" key="3">
    <source>
        <dbReference type="Google" id="ProtNLM"/>
    </source>
</evidence>
<sequence length="301" mass="34881">MLEQFLKQIEFEPEKYFRQGPRVFVAGGQFGGEKAIFKTSVEEELALTNQKLKREAIFLENSGTLGKFAPKLFKYGQFKGRFWYLVEWVSPGGNQSLGEGDFLIKNTFFTQENLRWALAVLSALRDLSLDIPNVLETELASTFYDLRDYRGLLEPQGKKFFGSKELKQVKKFLNGAGTLYRIANKTTITHHELYGSQILSSGSSFKLTDWENIGWGHPLRDFTTLWIRAFEHPAWQKKFLEGFQRGLKMGREEFEVLFCVEKILQNFGNLALFSQTKLPEEHRKKEKAIAFFRRCILETLT</sequence>
<dbReference type="AlphaFoldDB" id="A0A1F4VFQ9"/>
<evidence type="ECO:0000313" key="2">
    <source>
        <dbReference type="Proteomes" id="UP000179005"/>
    </source>
</evidence>
<dbReference type="Proteomes" id="UP000179005">
    <property type="component" value="Unassembled WGS sequence"/>
</dbReference>
<dbReference type="Gene3D" id="3.90.1200.10">
    <property type="match status" value="1"/>
</dbReference>
<evidence type="ECO:0000313" key="1">
    <source>
        <dbReference type="EMBL" id="OGC56037.1"/>
    </source>
</evidence>
<accession>A0A1F4VFQ9</accession>
<reference evidence="1 2" key="1">
    <citation type="journal article" date="2016" name="Nat. Commun.">
        <title>Thousands of microbial genomes shed light on interconnected biogeochemical processes in an aquifer system.</title>
        <authorList>
            <person name="Anantharaman K."/>
            <person name="Brown C.T."/>
            <person name="Hug L.A."/>
            <person name="Sharon I."/>
            <person name="Castelle C.J."/>
            <person name="Probst A.J."/>
            <person name="Thomas B.C."/>
            <person name="Singh A."/>
            <person name="Wilkins M.J."/>
            <person name="Karaoz U."/>
            <person name="Brodie E.L."/>
            <person name="Williams K.H."/>
            <person name="Hubbard S.S."/>
            <person name="Banfield J.F."/>
        </authorList>
    </citation>
    <scope>NUCLEOTIDE SEQUENCE [LARGE SCALE GENOMIC DNA]</scope>
</reference>
<comment type="caution">
    <text evidence="1">The sequence shown here is derived from an EMBL/GenBank/DDBJ whole genome shotgun (WGS) entry which is preliminary data.</text>
</comment>
<dbReference type="SUPFAM" id="SSF56112">
    <property type="entry name" value="Protein kinase-like (PK-like)"/>
    <property type="match status" value="1"/>
</dbReference>
<protein>
    <recommendedName>
        <fullName evidence="3">Aminoglycoside phosphotransferase domain-containing protein</fullName>
    </recommendedName>
</protein>
<name>A0A1F4VFQ9_UNCKA</name>
<proteinExistence type="predicted"/>
<gene>
    <name evidence="1" type="ORF">A2797_02485</name>
</gene>